<dbReference type="Proteomes" id="UP001497392">
    <property type="component" value="Unassembled WGS sequence"/>
</dbReference>
<dbReference type="PANTHER" id="PTHR47698:SF2">
    <property type="entry name" value="FATTY-ACID-BINDING PROTEIN 3, CHLOROPLASTIC"/>
    <property type="match status" value="1"/>
</dbReference>
<dbReference type="Pfam" id="PF16036">
    <property type="entry name" value="Chalcone_3"/>
    <property type="match status" value="1"/>
</dbReference>
<gene>
    <name evidence="3" type="primary">g1868</name>
    <name evidence="3" type="ORF">VP750_LOCUS1595</name>
</gene>
<organism evidence="3 4">
    <name type="scientific">Coccomyxa viridis</name>
    <dbReference type="NCBI Taxonomy" id="1274662"/>
    <lineage>
        <taxon>Eukaryota</taxon>
        <taxon>Viridiplantae</taxon>
        <taxon>Chlorophyta</taxon>
        <taxon>core chlorophytes</taxon>
        <taxon>Trebouxiophyceae</taxon>
        <taxon>Trebouxiophyceae incertae sedis</taxon>
        <taxon>Coccomyxaceae</taxon>
        <taxon>Coccomyxa</taxon>
    </lineage>
</organism>
<dbReference type="InterPro" id="IPR016088">
    <property type="entry name" value="Chalcone_isomerase_3-sand"/>
</dbReference>
<dbReference type="InterPro" id="IPR016089">
    <property type="entry name" value="Chalcone_isomerase_bundle_sf"/>
</dbReference>
<dbReference type="SUPFAM" id="SSF54626">
    <property type="entry name" value="Chalcone isomerase"/>
    <property type="match status" value="1"/>
</dbReference>
<proteinExistence type="inferred from homology"/>
<dbReference type="PANTHER" id="PTHR47698">
    <property type="entry name" value="FATTY-ACID-BINDING PROTEIN 3, CHLOROPLASTIC"/>
    <property type="match status" value="1"/>
</dbReference>
<evidence type="ECO:0000256" key="1">
    <source>
        <dbReference type="ARBA" id="ARBA00007166"/>
    </source>
</evidence>
<evidence type="ECO:0000313" key="3">
    <source>
        <dbReference type="EMBL" id="CAL5219936.1"/>
    </source>
</evidence>
<dbReference type="InterPro" id="IPR036298">
    <property type="entry name" value="Chalcone_isomerase_sf"/>
</dbReference>
<dbReference type="EMBL" id="CAXHTA020000002">
    <property type="protein sequence ID" value="CAL5219936.1"/>
    <property type="molecule type" value="Genomic_DNA"/>
</dbReference>
<dbReference type="Gene3D" id="1.10.890.20">
    <property type="match status" value="1"/>
</dbReference>
<evidence type="ECO:0000259" key="2">
    <source>
        <dbReference type="Pfam" id="PF16036"/>
    </source>
</evidence>
<dbReference type="Gene3D" id="3.50.70.10">
    <property type="match status" value="1"/>
</dbReference>
<comment type="similarity">
    <text evidence="1">Belongs to the chalcone isomerase family.</text>
</comment>
<feature type="domain" description="Chalcone isomerase" evidence="2">
    <location>
        <begin position="81"/>
        <end position="190"/>
    </location>
</feature>
<accession>A0ABP1FLX6</accession>
<protein>
    <submittedName>
        <fullName evidence="3">G1868 protein</fullName>
    </submittedName>
</protein>
<evidence type="ECO:0000313" key="4">
    <source>
        <dbReference type="Proteomes" id="UP001497392"/>
    </source>
</evidence>
<name>A0ABP1FLX6_9CHLO</name>
<dbReference type="InterPro" id="IPR016087">
    <property type="entry name" value="Chalcone_isomerase"/>
</dbReference>
<keyword evidence="4" id="KW-1185">Reference proteome</keyword>
<sequence length="206" mass="22375">MKEAKTGTEFPDTYCHLSRQDCPTLMGVGARAKKLAGIKTIEVYAMGFYMDENAAKQTCSKEFSCLPPVSLERNQALAERVKTAHDIEKSVRIVVTSGLVNQERFSKGLRESLEPRLRAEGDLQALNDFEALFRGAKFHKGLEMVFTNTQAGALALKIGGNEAGFVESPVFTKAFFDLYLGSEPVSKDGKASIARGIANTVSNAGS</sequence>
<comment type="caution">
    <text evidence="3">The sequence shown here is derived from an EMBL/GenBank/DDBJ whole genome shotgun (WGS) entry which is preliminary data.</text>
</comment>
<reference evidence="3 4" key="1">
    <citation type="submission" date="2024-06" db="EMBL/GenBank/DDBJ databases">
        <authorList>
            <person name="Kraege A."/>
            <person name="Thomma B."/>
        </authorList>
    </citation>
    <scope>NUCLEOTIDE SEQUENCE [LARGE SCALE GENOMIC DNA]</scope>
</reference>